<dbReference type="EMBL" id="ML986515">
    <property type="protein sequence ID" value="KAF2272938.1"/>
    <property type="molecule type" value="Genomic_DNA"/>
</dbReference>
<evidence type="ECO:0000313" key="3">
    <source>
        <dbReference type="EMBL" id="KAF2272938.1"/>
    </source>
</evidence>
<evidence type="ECO:0000259" key="2">
    <source>
        <dbReference type="PROSITE" id="PS51186"/>
    </source>
</evidence>
<feature type="region of interest" description="Disordered" evidence="1">
    <location>
        <begin position="268"/>
        <end position="297"/>
    </location>
</feature>
<dbReference type="RefSeq" id="XP_033650477.1">
    <property type="nucleotide sequence ID" value="XM_033799968.1"/>
</dbReference>
<dbReference type="GO" id="GO:0016747">
    <property type="term" value="F:acyltransferase activity, transferring groups other than amino-acyl groups"/>
    <property type="evidence" value="ECO:0007669"/>
    <property type="project" value="InterPro"/>
</dbReference>
<dbReference type="PROSITE" id="PS51186">
    <property type="entry name" value="GNAT"/>
    <property type="match status" value="1"/>
</dbReference>
<dbReference type="PANTHER" id="PTHR42791:SF2">
    <property type="entry name" value="N-ACETYLTRANSFERASE DOMAIN-CONTAINING PROTEIN"/>
    <property type="match status" value="1"/>
</dbReference>
<dbReference type="AlphaFoldDB" id="A0A6A6JAE0"/>
<dbReference type="InterPro" id="IPR052523">
    <property type="entry name" value="Trichothecene_AcTrans"/>
</dbReference>
<gene>
    <name evidence="3" type="ORF">EI97DRAFT_445388</name>
</gene>
<keyword evidence="4" id="KW-1185">Reference proteome</keyword>
<organism evidence="3 4">
    <name type="scientific">Westerdykella ornata</name>
    <dbReference type="NCBI Taxonomy" id="318751"/>
    <lineage>
        <taxon>Eukaryota</taxon>
        <taxon>Fungi</taxon>
        <taxon>Dikarya</taxon>
        <taxon>Ascomycota</taxon>
        <taxon>Pezizomycotina</taxon>
        <taxon>Dothideomycetes</taxon>
        <taxon>Pleosporomycetidae</taxon>
        <taxon>Pleosporales</taxon>
        <taxon>Sporormiaceae</taxon>
        <taxon>Westerdykella</taxon>
    </lineage>
</organism>
<accession>A0A6A6JAE0</accession>
<dbReference type="InterPro" id="IPR000182">
    <property type="entry name" value="GNAT_dom"/>
</dbReference>
<evidence type="ECO:0000256" key="1">
    <source>
        <dbReference type="SAM" id="MobiDB-lite"/>
    </source>
</evidence>
<sequence length="297" mass="33023">MSRDPELPPFENIRAATLVDLPRIASVAAAGFFWSPTFQFQRPYHADFPEDTISSYWFEYHEEIVDPASIVLVAEDVFDPHEDESVYDALRKCSLHKQGKNEQVKVVVGVCSINLRPGSPFIGRLNEERAWRKHTTPRLLTSPDMLKAQMQSPAMPRKLSRDQSARAVKQYEDATGSAKKRHLAGLMRLSTLAVHPAYWRRGHATRLVSWCMRLADAEAAPIGISAAPMGASIAVQAGFEEREVVSFRGELPRSVLSVDVRLWIGVRPPSGSPSESSTVYSESSAPDIQPFGDIKHG</sequence>
<dbReference type="SUPFAM" id="SSF55729">
    <property type="entry name" value="Acyl-CoA N-acyltransferases (Nat)"/>
    <property type="match status" value="1"/>
</dbReference>
<feature type="compositionally biased region" description="Low complexity" evidence="1">
    <location>
        <begin position="268"/>
        <end position="286"/>
    </location>
</feature>
<dbReference type="GeneID" id="54553143"/>
<feature type="domain" description="N-acetyltransferase" evidence="2">
    <location>
        <begin position="113"/>
        <end position="265"/>
    </location>
</feature>
<dbReference type="InterPro" id="IPR016181">
    <property type="entry name" value="Acyl_CoA_acyltransferase"/>
</dbReference>
<dbReference type="CDD" id="cd04301">
    <property type="entry name" value="NAT_SF"/>
    <property type="match status" value="1"/>
</dbReference>
<protein>
    <recommendedName>
        <fullName evidence="2">N-acetyltransferase domain-containing protein</fullName>
    </recommendedName>
</protein>
<dbReference type="Gene3D" id="3.40.630.30">
    <property type="match status" value="1"/>
</dbReference>
<dbReference type="OrthoDB" id="4738875at2759"/>
<proteinExistence type="predicted"/>
<dbReference type="PANTHER" id="PTHR42791">
    <property type="entry name" value="GNAT FAMILY ACETYLTRANSFERASE"/>
    <property type="match status" value="1"/>
</dbReference>
<evidence type="ECO:0000313" key="4">
    <source>
        <dbReference type="Proteomes" id="UP000800097"/>
    </source>
</evidence>
<name>A0A6A6JAE0_WESOR</name>
<dbReference type="Proteomes" id="UP000800097">
    <property type="component" value="Unassembled WGS sequence"/>
</dbReference>
<reference evidence="3" key="1">
    <citation type="journal article" date="2020" name="Stud. Mycol.">
        <title>101 Dothideomycetes genomes: a test case for predicting lifestyles and emergence of pathogens.</title>
        <authorList>
            <person name="Haridas S."/>
            <person name="Albert R."/>
            <person name="Binder M."/>
            <person name="Bloem J."/>
            <person name="Labutti K."/>
            <person name="Salamov A."/>
            <person name="Andreopoulos B."/>
            <person name="Baker S."/>
            <person name="Barry K."/>
            <person name="Bills G."/>
            <person name="Bluhm B."/>
            <person name="Cannon C."/>
            <person name="Castanera R."/>
            <person name="Culley D."/>
            <person name="Daum C."/>
            <person name="Ezra D."/>
            <person name="Gonzalez J."/>
            <person name="Henrissat B."/>
            <person name="Kuo A."/>
            <person name="Liang C."/>
            <person name="Lipzen A."/>
            <person name="Lutzoni F."/>
            <person name="Magnuson J."/>
            <person name="Mondo S."/>
            <person name="Nolan M."/>
            <person name="Ohm R."/>
            <person name="Pangilinan J."/>
            <person name="Park H.-J."/>
            <person name="Ramirez L."/>
            <person name="Alfaro M."/>
            <person name="Sun H."/>
            <person name="Tritt A."/>
            <person name="Yoshinaga Y."/>
            <person name="Zwiers L.-H."/>
            <person name="Turgeon B."/>
            <person name="Goodwin S."/>
            <person name="Spatafora J."/>
            <person name="Crous P."/>
            <person name="Grigoriev I."/>
        </authorList>
    </citation>
    <scope>NUCLEOTIDE SEQUENCE</scope>
    <source>
        <strain evidence="3">CBS 379.55</strain>
    </source>
</reference>